<reference evidence="10" key="1">
    <citation type="submission" date="2018-01" db="EMBL/GenBank/DDBJ databases">
        <authorList>
            <person name="Mao J.F."/>
        </authorList>
    </citation>
    <scope>NUCLEOTIDE SEQUENCE</scope>
    <source>
        <strain evidence="10">Huo1</strain>
        <tissue evidence="10">Leaf</tissue>
    </source>
</reference>
<evidence type="ECO:0000256" key="4">
    <source>
        <dbReference type="ARBA" id="ARBA00022617"/>
    </source>
</evidence>
<keyword evidence="11" id="KW-1185">Reference proteome</keyword>
<dbReference type="GO" id="GO:0016114">
    <property type="term" value="P:terpenoid biosynthetic process"/>
    <property type="evidence" value="ECO:0007669"/>
    <property type="project" value="UniProtKB-ARBA"/>
</dbReference>
<gene>
    <name evidence="10" type="ORF">SASPL_140958</name>
</gene>
<comment type="cofactor">
    <cofactor evidence="1">
        <name>heme</name>
        <dbReference type="ChEBI" id="CHEBI:30413"/>
    </cofactor>
</comment>
<comment type="caution">
    <text evidence="10">The sequence shown here is derived from an EMBL/GenBank/DDBJ whole genome shotgun (WGS) entry which is preliminary data.</text>
</comment>
<keyword evidence="4" id="KW-0349">Heme</keyword>
<keyword evidence="7" id="KW-0560">Oxidoreductase</keyword>
<dbReference type="InterPro" id="IPR036396">
    <property type="entry name" value="Cyt_P450_sf"/>
</dbReference>
<comment type="similarity">
    <text evidence="3">Belongs to the cytochrome P450 family.</text>
</comment>
<dbReference type="AlphaFoldDB" id="A0A8X8ZBU5"/>
<evidence type="ECO:0000313" key="11">
    <source>
        <dbReference type="Proteomes" id="UP000298416"/>
    </source>
</evidence>
<proteinExistence type="inferred from homology"/>
<evidence type="ECO:0000256" key="9">
    <source>
        <dbReference type="ARBA" id="ARBA00023033"/>
    </source>
</evidence>
<evidence type="ECO:0000256" key="6">
    <source>
        <dbReference type="ARBA" id="ARBA00022857"/>
    </source>
</evidence>
<organism evidence="10">
    <name type="scientific">Salvia splendens</name>
    <name type="common">Scarlet sage</name>
    <dbReference type="NCBI Taxonomy" id="180675"/>
    <lineage>
        <taxon>Eukaryota</taxon>
        <taxon>Viridiplantae</taxon>
        <taxon>Streptophyta</taxon>
        <taxon>Embryophyta</taxon>
        <taxon>Tracheophyta</taxon>
        <taxon>Spermatophyta</taxon>
        <taxon>Magnoliopsida</taxon>
        <taxon>eudicotyledons</taxon>
        <taxon>Gunneridae</taxon>
        <taxon>Pentapetalae</taxon>
        <taxon>asterids</taxon>
        <taxon>lamiids</taxon>
        <taxon>Lamiales</taxon>
        <taxon>Lamiaceae</taxon>
        <taxon>Nepetoideae</taxon>
        <taxon>Mentheae</taxon>
        <taxon>Salviinae</taxon>
        <taxon>Salvia</taxon>
        <taxon>Salvia subgen. Calosphace</taxon>
        <taxon>core Calosphace</taxon>
    </lineage>
</organism>
<keyword evidence="5" id="KW-0479">Metal-binding</keyword>
<evidence type="ECO:0000256" key="3">
    <source>
        <dbReference type="ARBA" id="ARBA00010617"/>
    </source>
</evidence>
<evidence type="ECO:0000256" key="8">
    <source>
        <dbReference type="ARBA" id="ARBA00023004"/>
    </source>
</evidence>
<evidence type="ECO:0000256" key="7">
    <source>
        <dbReference type="ARBA" id="ARBA00023002"/>
    </source>
</evidence>
<evidence type="ECO:0000313" key="10">
    <source>
        <dbReference type="EMBL" id="KAG6399477.1"/>
    </source>
</evidence>
<name>A0A8X8ZBU5_SALSN</name>
<reference evidence="10" key="2">
    <citation type="submission" date="2020-08" db="EMBL/GenBank/DDBJ databases">
        <title>Plant Genome Project.</title>
        <authorList>
            <person name="Zhang R.-G."/>
        </authorList>
    </citation>
    <scope>NUCLEOTIDE SEQUENCE</scope>
    <source>
        <strain evidence="10">Huo1</strain>
        <tissue evidence="10">Leaf</tissue>
    </source>
</reference>
<dbReference type="Proteomes" id="UP000298416">
    <property type="component" value="Unassembled WGS sequence"/>
</dbReference>
<evidence type="ECO:0000256" key="2">
    <source>
        <dbReference type="ARBA" id="ARBA00004167"/>
    </source>
</evidence>
<dbReference type="SUPFAM" id="SSF48264">
    <property type="entry name" value="Cytochrome P450"/>
    <property type="match status" value="2"/>
</dbReference>
<accession>A0A8X8ZBU5</accession>
<dbReference type="GO" id="GO:0016020">
    <property type="term" value="C:membrane"/>
    <property type="evidence" value="ECO:0007669"/>
    <property type="project" value="UniProtKB-SubCell"/>
</dbReference>
<comment type="subcellular location">
    <subcellularLocation>
        <location evidence="2">Membrane</location>
        <topology evidence="2">Single-pass membrane protein</topology>
    </subcellularLocation>
</comment>
<dbReference type="PANTHER" id="PTHR47944">
    <property type="entry name" value="CYTOCHROME P450 98A9"/>
    <property type="match status" value="1"/>
</dbReference>
<dbReference type="InterPro" id="IPR002401">
    <property type="entry name" value="Cyt_P450_E_grp-I"/>
</dbReference>
<dbReference type="Gene3D" id="1.10.630.10">
    <property type="entry name" value="Cytochrome P450"/>
    <property type="match status" value="2"/>
</dbReference>
<dbReference type="Pfam" id="PF00067">
    <property type="entry name" value="p450"/>
    <property type="match status" value="2"/>
</dbReference>
<dbReference type="GO" id="GO:0020037">
    <property type="term" value="F:heme binding"/>
    <property type="evidence" value="ECO:0007669"/>
    <property type="project" value="InterPro"/>
</dbReference>
<keyword evidence="6" id="KW-0521">NADP</keyword>
<protein>
    <submittedName>
        <fullName evidence="10">Uncharacterized protein</fullName>
    </submittedName>
</protein>
<dbReference type="GO" id="GO:0005506">
    <property type="term" value="F:iron ion binding"/>
    <property type="evidence" value="ECO:0007669"/>
    <property type="project" value="InterPro"/>
</dbReference>
<evidence type="ECO:0000256" key="1">
    <source>
        <dbReference type="ARBA" id="ARBA00001971"/>
    </source>
</evidence>
<dbReference type="EMBL" id="PNBA02000015">
    <property type="protein sequence ID" value="KAG6399477.1"/>
    <property type="molecule type" value="Genomic_DNA"/>
</dbReference>
<dbReference type="InterPro" id="IPR001128">
    <property type="entry name" value="Cyt_P450"/>
</dbReference>
<keyword evidence="8" id="KW-0408">Iron</keyword>
<dbReference type="PRINTS" id="PR00463">
    <property type="entry name" value="EP450I"/>
</dbReference>
<dbReference type="PANTHER" id="PTHR47944:SF18">
    <property type="entry name" value="FLAVONOID 3'-MONOOXYGENASE"/>
    <property type="match status" value="1"/>
</dbReference>
<dbReference type="GO" id="GO:0016712">
    <property type="term" value="F:oxidoreductase activity, acting on paired donors, with incorporation or reduction of molecular oxygen, reduced flavin or flavoprotein as one donor, and incorporation of one atom of oxygen"/>
    <property type="evidence" value="ECO:0007669"/>
    <property type="project" value="UniProtKB-ARBA"/>
</dbReference>
<keyword evidence="9" id="KW-0503">Monooxygenase</keyword>
<evidence type="ECO:0000256" key="5">
    <source>
        <dbReference type="ARBA" id="ARBA00022723"/>
    </source>
</evidence>
<sequence length="278" mass="31642">MMAAMHEASRLGEAVGLPEMLVYATANMIGQVILSRRVFVTKGKEMNEFKEMVVELMTTAGYFNIGDFIPWLAWMDLQGIERGMKKLHKKWDRLIESKHPKKGSPRDGQSHRERAAFARIRHPKSAIPQSRMQRGIPKTPFHATKPASDLHGCMRRRWLPHPQEHKVERQHLVNIWAIGRDPDVWENPLDFNPDSFMSGLQGIEPGGNHFELIPFGAGIVIVEYFLVTLVHSFEWDLPAGSAEMDMEEVFGLALQKAVPLAARLTPRFPSHCYAPPYI</sequence>